<feature type="domain" description="ABC3 transporter permease C-terminal" evidence="7">
    <location>
        <begin position="675"/>
        <end position="788"/>
    </location>
</feature>
<dbReference type="EMBL" id="CP051672">
    <property type="protein sequence ID" value="QJE30207.1"/>
    <property type="molecule type" value="Genomic_DNA"/>
</dbReference>
<dbReference type="RefSeq" id="WP_170106238.1">
    <property type="nucleotide sequence ID" value="NZ_CP051672.1"/>
</dbReference>
<feature type="transmembrane region" description="Helical" evidence="6">
    <location>
        <begin position="430"/>
        <end position="452"/>
    </location>
</feature>
<protein>
    <submittedName>
        <fullName evidence="9">FtsX-like permease family protein</fullName>
    </submittedName>
</protein>
<reference evidence="9 10" key="1">
    <citation type="submission" date="2020-04" db="EMBL/GenBank/DDBJ databases">
        <title>Complete Genomes and Methylome analysis of CBBP consortium that reverse antibiotic-induced susceptibility to vancomycin-resistant Enterococcus faecium infection.</title>
        <authorList>
            <person name="Fomenkov A."/>
            <person name="Zhang Z."/>
            <person name="Pamer E."/>
            <person name="Roberts R.J."/>
        </authorList>
    </citation>
    <scope>NUCLEOTIDE SEQUENCE [LARGE SCALE GENOMIC DNA]</scope>
    <source>
        <strain evidence="10">CBBP</strain>
    </source>
</reference>
<feature type="transmembrane region" description="Helical" evidence="6">
    <location>
        <begin position="723"/>
        <end position="741"/>
    </location>
</feature>
<evidence type="ECO:0000256" key="3">
    <source>
        <dbReference type="ARBA" id="ARBA00022692"/>
    </source>
</evidence>
<feature type="domain" description="ABC3 transporter permease C-terminal" evidence="7">
    <location>
        <begin position="296"/>
        <end position="409"/>
    </location>
</feature>
<organism evidence="9 10">
    <name type="scientific">Parabacteroides distasonis</name>
    <dbReference type="NCBI Taxonomy" id="823"/>
    <lineage>
        <taxon>Bacteria</taxon>
        <taxon>Pseudomonadati</taxon>
        <taxon>Bacteroidota</taxon>
        <taxon>Bacteroidia</taxon>
        <taxon>Bacteroidales</taxon>
        <taxon>Tannerellaceae</taxon>
        <taxon>Parabacteroides</taxon>
    </lineage>
</organism>
<evidence type="ECO:0000256" key="2">
    <source>
        <dbReference type="ARBA" id="ARBA00022475"/>
    </source>
</evidence>
<dbReference type="Pfam" id="PF12704">
    <property type="entry name" value="MacB_PCD"/>
    <property type="match status" value="1"/>
</dbReference>
<keyword evidence="4 6" id="KW-1133">Transmembrane helix</keyword>
<evidence type="ECO:0000259" key="8">
    <source>
        <dbReference type="Pfam" id="PF12704"/>
    </source>
</evidence>
<accession>A0A7L5EGA2</accession>
<name>A0A7L5EGA2_PARDI</name>
<feature type="domain" description="MacB-like periplasmic core" evidence="8">
    <location>
        <begin position="20"/>
        <end position="242"/>
    </location>
</feature>
<dbReference type="InterPro" id="IPR025857">
    <property type="entry name" value="MacB_PCD"/>
</dbReference>
<evidence type="ECO:0000256" key="6">
    <source>
        <dbReference type="SAM" id="Phobius"/>
    </source>
</evidence>
<proteinExistence type="predicted"/>
<dbReference type="PANTHER" id="PTHR30572">
    <property type="entry name" value="MEMBRANE COMPONENT OF TRANSPORTER-RELATED"/>
    <property type="match status" value="1"/>
</dbReference>
<sequence length="795" mass="90503">MKLMIRNLLYLFKRFKTAVVLNLFGLTIAFAAFLLIVMQVDYEMNYDAMHSKSGRTFRLEANHGEFEHNAIHCLMFSDAFVNSSAHITDYSYRYPFYGGERYCQIDEVDDQGEAKVFKENFQLCLPNISDVFDFHMKEGSVECLSIPGSVLIPESVAKRLFDKQSAIGKRIRMSGSSGWQPVSTTILTIGGVYKDFPGNTTVQNRIYVPMDQLDLLKSSWQMYANEIYVTLDDPLNKEEVLDHFNKTFDFAKSQMGSAQEIALRLTPLKDVYYTHDTTFDFNPKGHRETNYVLLGIAFLILFIAGINFTNLTTSLIPLRLKTINTHRVLGCSIYKLRAISLIESIVICLISYILALFIVNDLSYTPIANWVDADIRLSQYKALILLTALIAILTGCLAGLYPAIRSTSYAPALVLKGSFGLSPKGKKVRVALIGFQYTVSIALIIVTLFMGLQNHFMTSSEQLGFNKDQVAIVNLTPEIYAKHKPQYIQKLKDYPGIEDVAFSVYELSKEDDMIDLEYARHEDKDVFFKVFYASENFLSVMDIQVEEGRDFTREDLNKAQSDYIINPAAERDFHLHPGDRFNDRTVLGVSKDFRFNSCRIASSPFVFALNNDIPNPKLVSYIRFNSKTNLQEAVAHVRETLKEIDPTFPFEISFYNTILNNLYQKEQTLGKLISLFGIMAILISIVGVFGLVLFETQYRQKEIGIRKINGATTGQILLMFNKTYIRIVSVCFIISIPIAWMGTQQWLENFAYKTPLHLWVFIVAFLIILSVTIGTVTFRNWQAANENPVNSVKSE</sequence>
<evidence type="ECO:0000259" key="7">
    <source>
        <dbReference type="Pfam" id="PF02687"/>
    </source>
</evidence>
<comment type="subcellular location">
    <subcellularLocation>
        <location evidence="1">Cell membrane</location>
        <topology evidence="1">Multi-pass membrane protein</topology>
    </subcellularLocation>
</comment>
<keyword evidence="3 6" id="KW-0812">Transmembrane</keyword>
<dbReference type="Pfam" id="PF02687">
    <property type="entry name" value="FtsX"/>
    <property type="match status" value="2"/>
</dbReference>
<keyword evidence="5 6" id="KW-0472">Membrane</keyword>
<dbReference type="InterPro" id="IPR050250">
    <property type="entry name" value="Macrolide_Exporter_MacB"/>
</dbReference>
<dbReference type="PANTHER" id="PTHR30572:SF18">
    <property type="entry name" value="ABC-TYPE MACROLIDE FAMILY EXPORT SYSTEM PERMEASE COMPONENT 2"/>
    <property type="match status" value="1"/>
</dbReference>
<evidence type="ECO:0000256" key="1">
    <source>
        <dbReference type="ARBA" id="ARBA00004651"/>
    </source>
</evidence>
<dbReference type="AlphaFoldDB" id="A0A7L5EGA2"/>
<keyword evidence="2" id="KW-1003">Cell membrane</keyword>
<dbReference type="GO" id="GO:0022857">
    <property type="term" value="F:transmembrane transporter activity"/>
    <property type="evidence" value="ECO:0007669"/>
    <property type="project" value="TreeGrafter"/>
</dbReference>
<dbReference type="GO" id="GO:0005886">
    <property type="term" value="C:plasma membrane"/>
    <property type="evidence" value="ECO:0007669"/>
    <property type="project" value="UniProtKB-SubCell"/>
</dbReference>
<dbReference type="Proteomes" id="UP000501982">
    <property type="component" value="Chromosome"/>
</dbReference>
<feature type="transmembrane region" description="Helical" evidence="6">
    <location>
        <begin position="756"/>
        <end position="778"/>
    </location>
</feature>
<evidence type="ECO:0000256" key="4">
    <source>
        <dbReference type="ARBA" id="ARBA00022989"/>
    </source>
</evidence>
<dbReference type="InterPro" id="IPR003838">
    <property type="entry name" value="ABC3_permease_C"/>
</dbReference>
<feature type="transmembrane region" description="Helical" evidence="6">
    <location>
        <begin position="379"/>
        <end position="401"/>
    </location>
</feature>
<evidence type="ECO:0000313" key="10">
    <source>
        <dbReference type="Proteomes" id="UP000501982"/>
    </source>
</evidence>
<feature type="transmembrane region" description="Helical" evidence="6">
    <location>
        <begin position="20"/>
        <end position="40"/>
    </location>
</feature>
<evidence type="ECO:0000256" key="5">
    <source>
        <dbReference type="ARBA" id="ARBA00023136"/>
    </source>
</evidence>
<feature type="transmembrane region" description="Helical" evidence="6">
    <location>
        <begin position="338"/>
        <end position="359"/>
    </location>
</feature>
<feature type="transmembrane region" description="Helical" evidence="6">
    <location>
        <begin position="291"/>
        <end position="318"/>
    </location>
</feature>
<feature type="transmembrane region" description="Helical" evidence="6">
    <location>
        <begin position="672"/>
        <end position="694"/>
    </location>
</feature>
<gene>
    <name evidence="9" type="ORF">HHO38_18820</name>
</gene>
<evidence type="ECO:0000313" key="9">
    <source>
        <dbReference type="EMBL" id="QJE30207.1"/>
    </source>
</evidence>